<keyword evidence="4" id="KW-1185">Reference proteome</keyword>
<dbReference type="Proteomes" id="UP001497744">
    <property type="component" value="Unassembled WGS sequence"/>
</dbReference>
<dbReference type="PANTHER" id="PTHR21148">
    <property type="entry name" value="THIOREDOXIN DOMAIN-CONTAINING PROTEIN 9"/>
    <property type="match status" value="1"/>
</dbReference>
<dbReference type="InterPro" id="IPR036249">
    <property type="entry name" value="Thioredoxin-like_sf"/>
</dbReference>
<accession>A0AAV4M0N5</accession>
<feature type="domain" description="Thioredoxin" evidence="1">
    <location>
        <begin position="86"/>
        <end position="161"/>
    </location>
</feature>
<evidence type="ECO:0000313" key="4">
    <source>
        <dbReference type="Proteomes" id="UP001497744"/>
    </source>
</evidence>
<name>A0AAV4M0N5_BABCB</name>
<dbReference type="Pfam" id="PF00085">
    <property type="entry name" value="Thioredoxin"/>
    <property type="match status" value="1"/>
</dbReference>
<sequence>MTGLQRKAALVRQVHDNVLSALLEKEREVEVELHQLRQVETKISHLHDDDTLERFRESRLQKLKQMHVKRLEFLNNGFGRLVDVDSDAHFFDVCRNTQYVVAHFYRPTTTRCQYVDGKMHELRQTYFTTKFIRVNAERTPFLCERFNIWCIPTVRSMQQRHTTRQIMIIVDGKTNHSIVGLDELGGDGFTVDEFARILNKHGITPPDADAAH</sequence>
<evidence type="ECO:0000259" key="1">
    <source>
        <dbReference type="Pfam" id="PF00085"/>
    </source>
</evidence>
<dbReference type="InterPro" id="IPR013766">
    <property type="entry name" value="Thioredoxin_domain"/>
</dbReference>
<protein>
    <submittedName>
        <fullName evidence="3">Phosducin-like protein, putative</fullName>
    </submittedName>
</protein>
<dbReference type="AlphaFoldDB" id="A0AAV4M0N5"/>
<gene>
    <name evidence="2" type="ORF">BcabD6B2_50660</name>
    <name evidence="3" type="ORF">BcabD6B2_50810</name>
</gene>
<comment type="caution">
    <text evidence="3">The sequence shown here is derived from an EMBL/GenBank/DDBJ whole genome shotgun (WGS) entry which is preliminary data.</text>
</comment>
<evidence type="ECO:0000313" key="2">
    <source>
        <dbReference type="EMBL" id="GIX65631.1"/>
    </source>
</evidence>
<dbReference type="SUPFAM" id="SSF52833">
    <property type="entry name" value="Thioredoxin-like"/>
    <property type="match status" value="1"/>
</dbReference>
<proteinExistence type="predicted"/>
<reference evidence="3 4" key="1">
    <citation type="submission" date="2021-06" db="EMBL/GenBank/DDBJ databases">
        <title>Genome sequence of Babesia caballi.</title>
        <authorList>
            <person name="Yamagishi J."/>
            <person name="Kidaka T."/>
            <person name="Ochi A."/>
        </authorList>
    </citation>
    <scope>NUCLEOTIDE SEQUENCE [LARGE SCALE GENOMIC DNA]</scope>
    <source>
        <strain evidence="3">USDA-D6B2</strain>
    </source>
</reference>
<organism evidence="3 4">
    <name type="scientific">Babesia caballi</name>
    <dbReference type="NCBI Taxonomy" id="5871"/>
    <lineage>
        <taxon>Eukaryota</taxon>
        <taxon>Sar</taxon>
        <taxon>Alveolata</taxon>
        <taxon>Apicomplexa</taxon>
        <taxon>Aconoidasida</taxon>
        <taxon>Piroplasmida</taxon>
        <taxon>Babesiidae</taxon>
        <taxon>Babesia</taxon>
    </lineage>
</organism>
<dbReference type="RefSeq" id="XP_067717700.1">
    <property type="nucleotide sequence ID" value="XM_067861599.1"/>
</dbReference>
<dbReference type="EMBL" id="BPLF01000005">
    <property type="protein sequence ID" value="GIX65646.1"/>
    <property type="molecule type" value="Genomic_DNA"/>
</dbReference>
<dbReference type="EMBL" id="BPLF01000005">
    <property type="protein sequence ID" value="GIX65631.1"/>
    <property type="molecule type" value="Genomic_DNA"/>
</dbReference>
<evidence type="ECO:0000313" key="3">
    <source>
        <dbReference type="EMBL" id="GIX65646.1"/>
    </source>
</evidence>
<dbReference type="GeneID" id="94197112"/>
<dbReference type="Gene3D" id="3.40.30.10">
    <property type="entry name" value="Glutaredoxin"/>
    <property type="match status" value="1"/>
</dbReference>